<dbReference type="PROSITE" id="PS00107">
    <property type="entry name" value="PROTEIN_KINASE_ATP"/>
    <property type="match status" value="1"/>
</dbReference>
<name>A0A254N2C2_9BURK</name>
<feature type="binding site" evidence="5">
    <location>
        <position position="126"/>
    </location>
    <ligand>
        <name>ATP</name>
        <dbReference type="ChEBI" id="CHEBI:30616"/>
    </ligand>
</feature>
<dbReference type="InterPro" id="IPR019734">
    <property type="entry name" value="TPR_rpt"/>
</dbReference>
<dbReference type="CDD" id="cd14014">
    <property type="entry name" value="STKc_PknB_like"/>
    <property type="match status" value="1"/>
</dbReference>
<dbReference type="PANTHER" id="PTHR43289">
    <property type="entry name" value="MITOGEN-ACTIVATED PROTEIN KINASE KINASE KINASE 20-RELATED"/>
    <property type="match status" value="1"/>
</dbReference>
<dbReference type="InterPro" id="IPR008271">
    <property type="entry name" value="Ser/Thr_kinase_AS"/>
</dbReference>
<organism evidence="7 8">
    <name type="scientific">Roseateles puraquae</name>
    <dbReference type="NCBI Taxonomy" id="431059"/>
    <lineage>
        <taxon>Bacteria</taxon>
        <taxon>Pseudomonadati</taxon>
        <taxon>Pseudomonadota</taxon>
        <taxon>Betaproteobacteria</taxon>
        <taxon>Burkholderiales</taxon>
        <taxon>Sphaerotilaceae</taxon>
        <taxon>Roseateles</taxon>
    </lineage>
</organism>
<keyword evidence="3" id="KW-0418">Kinase</keyword>
<keyword evidence="2 5" id="KW-0547">Nucleotide-binding</keyword>
<keyword evidence="8" id="KW-1185">Reference proteome</keyword>
<comment type="caution">
    <text evidence="7">The sequence shown here is derived from an EMBL/GenBank/DDBJ whole genome shotgun (WGS) entry which is preliminary data.</text>
</comment>
<dbReference type="Pfam" id="PF00069">
    <property type="entry name" value="Pkinase"/>
    <property type="match status" value="1"/>
</dbReference>
<dbReference type="InterPro" id="IPR000719">
    <property type="entry name" value="Prot_kinase_dom"/>
</dbReference>
<dbReference type="InterPro" id="IPR017441">
    <property type="entry name" value="Protein_kinase_ATP_BS"/>
</dbReference>
<dbReference type="InterPro" id="IPR011009">
    <property type="entry name" value="Kinase-like_dom_sf"/>
</dbReference>
<dbReference type="InterPro" id="IPR041617">
    <property type="entry name" value="TPR_MalT"/>
</dbReference>
<dbReference type="Proteomes" id="UP000197446">
    <property type="component" value="Unassembled WGS sequence"/>
</dbReference>
<accession>A0A254N2C2</accession>
<evidence type="ECO:0000256" key="4">
    <source>
        <dbReference type="ARBA" id="ARBA00022840"/>
    </source>
</evidence>
<dbReference type="Gene3D" id="3.30.200.20">
    <property type="entry name" value="Phosphorylase Kinase, domain 1"/>
    <property type="match status" value="1"/>
</dbReference>
<evidence type="ECO:0000256" key="3">
    <source>
        <dbReference type="ARBA" id="ARBA00022777"/>
    </source>
</evidence>
<keyword evidence="4 5" id="KW-0067">ATP-binding</keyword>
<dbReference type="PROSITE" id="PS00108">
    <property type="entry name" value="PROTEIN_KINASE_ST"/>
    <property type="match status" value="1"/>
</dbReference>
<dbReference type="SUPFAM" id="SSF56112">
    <property type="entry name" value="Protein kinase-like (PK-like)"/>
    <property type="match status" value="1"/>
</dbReference>
<keyword evidence="1" id="KW-0808">Transferase</keyword>
<evidence type="ECO:0000256" key="2">
    <source>
        <dbReference type="ARBA" id="ARBA00022741"/>
    </source>
</evidence>
<evidence type="ECO:0000256" key="1">
    <source>
        <dbReference type="ARBA" id="ARBA00022679"/>
    </source>
</evidence>
<dbReference type="InterPro" id="IPR011990">
    <property type="entry name" value="TPR-like_helical_dom_sf"/>
</dbReference>
<evidence type="ECO:0000256" key="5">
    <source>
        <dbReference type="PROSITE-ProRule" id="PRU10141"/>
    </source>
</evidence>
<dbReference type="OrthoDB" id="9783151at2"/>
<protein>
    <recommendedName>
        <fullName evidence="6">Protein kinase domain-containing protein</fullName>
    </recommendedName>
</protein>
<dbReference type="PANTHER" id="PTHR43289:SF34">
    <property type="entry name" value="SERINE_THREONINE-PROTEIN KINASE YBDM-RELATED"/>
    <property type="match status" value="1"/>
</dbReference>
<evidence type="ECO:0000259" key="6">
    <source>
        <dbReference type="PROSITE" id="PS50011"/>
    </source>
</evidence>
<feature type="domain" description="Protein kinase" evidence="6">
    <location>
        <begin position="95"/>
        <end position="368"/>
    </location>
</feature>
<dbReference type="SMART" id="SM00220">
    <property type="entry name" value="S_TKc"/>
    <property type="match status" value="1"/>
</dbReference>
<dbReference type="Gene3D" id="1.10.510.10">
    <property type="entry name" value="Transferase(Phosphotransferase) domain 1"/>
    <property type="match status" value="1"/>
</dbReference>
<dbReference type="PROSITE" id="PS50011">
    <property type="entry name" value="PROTEIN_KINASE_DOM"/>
    <property type="match status" value="1"/>
</dbReference>
<dbReference type="EMBL" id="NISI01000011">
    <property type="protein sequence ID" value="OWR02010.1"/>
    <property type="molecule type" value="Genomic_DNA"/>
</dbReference>
<dbReference type="RefSeq" id="WP_088485398.1">
    <property type="nucleotide sequence ID" value="NZ_NISI01000011.1"/>
</dbReference>
<sequence>MDGTLVMPLAAMRAQDWAALSDLLDQALDLPPAEREAWLNALDGEHLIHREALQALLATQAEIETGDFLAELPALPGVASEAGDAHAGGQLVGAYRLIERIGRGGMGEVWLAERADGTVKRQVALKLPHAVWGDAFTERLVREREILAALDHAHIARLYDAGVDAHGRPFLAMAYVAGQPIDVYCRERALPLRSRVALLLQVAAAVAHAHARLVVHRDLKPGNILVGADGNVVLLDFGIAKLLDGDQTRDTALTAVSGRALTLDYASPEQIRGEPLGTASDIYSLAVVAYELLTGGRPYRLARGSAAELEEAIASAQAPRASDTATDASTRRQLRGDLDAILNKALKKRPEERYPTMDAFAADLRRWRDGEPVQARPDSAGYRMAKFIGRHRLQVAAGGVVMLALAGGASVALWQAHEARLAATQARTEAATAKAVQGFMESVFISNSANQPDPERARATTARELLDRGAERIEKDLAQAPEAQLRLYELLGEMYFHMALNDRSLALRRSGAALAARHFGAGSLEAINASVSLAKTLAEVGDREASLKLLLQADEALRARGQEDALARMEIDTTLAYHYFNSDPPQGLARARRAAAIARQQPPSQGSVGALHMLGEAANATGNLVEARDALAEALARIDRRPDETVAVLPLVLSTLGDVYARLGQLGDARATLSRAYDLAQRGSDPYTLHIAGLKLSRFLVANGRARDAIESGRAAAAWAQSLKGDHEFGAGPAVMIGSYGRVLLVYGDARRALGYLDDARQRLPAALPDVLGPFLATHAEAMLALGRTADAAADLDQAAALIGDRVDRNTESVRAVRRRYWVAVGKAQDALADFEAHAPQVDQASTPFTRLRRQAEQATLLLAVGRPAEAHAAASAVLAAMGQLPEQGFSDDVQARMTAVQGQALLSQGRPADALPVLQQALALHRAAFDADHSPEVAAVRAALATAQRRAP</sequence>
<dbReference type="AlphaFoldDB" id="A0A254N2C2"/>
<dbReference type="Pfam" id="PF17874">
    <property type="entry name" value="TPR_MalT"/>
    <property type="match status" value="1"/>
</dbReference>
<evidence type="ECO:0000313" key="8">
    <source>
        <dbReference type="Proteomes" id="UP000197446"/>
    </source>
</evidence>
<dbReference type="Gene3D" id="1.25.40.10">
    <property type="entry name" value="Tetratricopeptide repeat domain"/>
    <property type="match status" value="2"/>
</dbReference>
<dbReference type="SMART" id="SM00028">
    <property type="entry name" value="TPR"/>
    <property type="match status" value="3"/>
</dbReference>
<dbReference type="GO" id="GO:0004674">
    <property type="term" value="F:protein serine/threonine kinase activity"/>
    <property type="evidence" value="ECO:0007669"/>
    <property type="project" value="TreeGrafter"/>
</dbReference>
<proteinExistence type="predicted"/>
<gene>
    <name evidence="7" type="ORF">CDO81_22040</name>
</gene>
<evidence type="ECO:0000313" key="7">
    <source>
        <dbReference type="EMBL" id="OWR02010.1"/>
    </source>
</evidence>
<dbReference type="GO" id="GO:0005524">
    <property type="term" value="F:ATP binding"/>
    <property type="evidence" value="ECO:0007669"/>
    <property type="project" value="UniProtKB-UniRule"/>
</dbReference>
<reference evidence="7 8" key="1">
    <citation type="journal article" date="2007" name="Int. J. Syst. Evol. Microbiol.">
        <title>Description of Pelomonas aquatica sp. nov. and Pelomonas puraquae sp. nov., isolated from industrial and haemodialysis water.</title>
        <authorList>
            <person name="Gomila M."/>
            <person name="Bowien B."/>
            <person name="Falsen E."/>
            <person name="Moore E.R."/>
            <person name="Lalucat J."/>
        </authorList>
    </citation>
    <scope>NUCLEOTIDE SEQUENCE [LARGE SCALE GENOMIC DNA]</scope>
    <source>
        <strain evidence="7 8">CCUG 52769</strain>
    </source>
</reference>
<dbReference type="SUPFAM" id="SSF48452">
    <property type="entry name" value="TPR-like"/>
    <property type="match status" value="2"/>
</dbReference>